<accession>A0A914WVH5</accession>
<evidence type="ECO:0000313" key="1">
    <source>
        <dbReference type="Proteomes" id="UP000887566"/>
    </source>
</evidence>
<dbReference type="WBParaSite" id="PSAMB.scaffold4size155531.g212.t1">
    <property type="protein sequence ID" value="PSAMB.scaffold4size155531.g212.t1"/>
    <property type="gene ID" value="PSAMB.scaffold4size155531.g212"/>
</dbReference>
<reference evidence="2" key="1">
    <citation type="submission" date="2022-11" db="UniProtKB">
        <authorList>
            <consortium name="WormBaseParasite"/>
        </authorList>
    </citation>
    <scope>IDENTIFICATION</scope>
</reference>
<organism evidence="1 2">
    <name type="scientific">Plectus sambesii</name>
    <dbReference type="NCBI Taxonomy" id="2011161"/>
    <lineage>
        <taxon>Eukaryota</taxon>
        <taxon>Metazoa</taxon>
        <taxon>Ecdysozoa</taxon>
        <taxon>Nematoda</taxon>
        <taxon>Chromadorea</taxon>
        <taxon>Plectida</taxon>
        <taxon>Plectina</taxon>
        <taxon>Plectoidea</taxon>
        <taxon>Plectidae</taxon>
        <taxon>Plectus</taxon>
    </lineage>
</organism>
<evidence type="ECO:0000313" key="2">
    <source>
        <dbReference type="WBParaSite" id="PSAMB.scaffold4size155531.g212.t1"/>
    </source>
</evidence>
<sequence length="1552" mass="167412">MGQKRFINRISPFELIKSDALLGGPPRQPTTIGKLVSHHGERHHEAERELGISEQKHHRPALLNNNEGESRLLCFCLYIARGDTKNNGYLDDLRSLTIVAGRKPAVFLLFPLHLTTRSSQKGAFRLAERKMILSLSFVLPFLLFHTIPSSVAAPCNGTTTGIKSCQPVTAGQLSCTFLVPLRSVTGTAPVSIIVKGLASSSIVVTTASATSTGAGCGSSGITIAGPTYLADSSAGVNNIALFTMPVPATPADVEVTVTAVFNSVGATSSDAVGVWVNDRLLVSWSATTVSTPISDVCSPSNWTTIASTCSDLTVGFFEPVVCTFVIPVLVTKAKTVYDVQLKLLTPAPDVRFERAALTATLGNNCTNATVPKHEIKKINTAVTYSSSSYWYDTSVLRINFYGDFATSAQLAYKLQVDFFVSQINSLMPPSTPVLSLAVISNDGVSTNQTVSIPSTTIVPTSAYLSCNQRGLYYLDWTTCKSVYVATTSGSLRLLLNTSFDIQIEDAQVPQFYCTDCGITLPTVTITNFVSSRSTGYVDVTWTMGGGITPLYVVVDISISSVVKQYSLGTNGTLTVDRIITGNSMTTETVNLTLVGFPMTNNATEIKVVDKSGGVIANRMSFFEVEFGLPLGFNEHLTLGAQQGNNASSEWIIFTAVNVRWESTVKLIDKSSYFDSINRTGSSKNSILVDLGRVATYGNSSQAIITVTFYAIAQTAAVNQKLDLIFLARSDDLATFGSTGHTYAVVGTTPSEDAMTDPTDYPTAATVNVTTLNPKIQVGEVVRVDAYLQFNVANGETLQKFQYKTGPSIVATFKNQAAGHFTVESVSTADVGANIPCYTNPDRTVSFTSLTPSGTDAVLTTPAGCFVWRDSSVAAKTLRISALMRRVVNPSAYSSTSATITVDITVGTKVLAQQSVSLTLTPNTQYDNGIVYNPQSPMILRPSFYFSLNQTYTPVSVGPFVYNLAVFIGSATTSTRLEFESASSILSINSFPFSNKTKTMAKGANLFGSLLPSTVFASGTKLIVDLDAVTLYPMKKASAAGSLDANVVQLAIAVQINPICNGSTNFTARLVENGTLQEMAWNMTPTAGGNSTHLTSTLADVNAASYKLYNASDTITFQLHFGHAADSFLQSNWIKIVVTYPTALQFVSIINQTSTNGMLFNTTIKGNTLILSLTTNSILNLADTYDGFLIFKVLPVAEDFPAGNFQNYTAIVASQIFYQPCPALIIDPTVWPAGSAMAFSKVFVKTTAVPYNILPISNCQVAAVSCVTGSDIKNGNAYATNSTLSLWSPIPYADIEQWYQFFFGQQTIVSRIQINTNAASRGPVGNIRLDYQPYTSSDPWRTAYTFTINATYWTTSATLSVTLTLPTYIQCASIRIVYHDTLITKSNFLSAFPVAMNFYVYGKQSVQNATCIQNATLSPDVLIRAYLPVNNYLFICNDQSLYDNSTKCYRSDTANSKTWTALAPYVRNVIKYDSSTTNLYGLHRDKVTYLVSNDYGLSWTISTQAECDSATGTKHASPPPTGTNTIPSTTWSTDVDGVYYSGSLVLSWANFCF</sequence>
<protein>
    <submittedName>
        <fullName evidence="2">Uncharacterized protein</fullName>
    </submittedName>
</protein>
<keyword evidence="1" id="KW-1185">Reference proteome</keyword>
<proteinExistence type="predicted"/>
<name>A0A914WVH5_9BILA</name>
<dbReference type="Proteomes" id="UP000887566">
    <property type="component" value="Unplaced"/>
</dbReference>